<name>A0A0F9TC38_9ZZZZ</name>
<comment type="caution">
    <text evidence="1">The sequence shown here is derived from an EMBL/GenBank/DDBJ whole genome shotgun (WGS) entry which is preliminary data.</text>
</comment>
<evidence type="ECO:0000313" key="1">
    <source>
        <dbReference type="EMBL" id="KKN72512.1"/>
    </source>
</evidence>
<evidence type="ECO:0008006" key="2">
    <source>
        <dbReference type="Google" id="ProtNLM"/>
    </source>
</evidence>
<dbReference type="EMBL" id="LAZR01000361">
    <property type="protein sequence ID" value="KKN72512.1"/>
    <property type="molecule type" value="Genomic_DNA"/>
</dbReference>
<protein>
    <recommendedName>
        <fullName evidence="2">DNA N-6-adenine-methyltransferase (Dam)</fullName>
    </recommendedName>
</protein>
<dbReference type="GO" id="GO:0009007">
    <property type="term" value="F:site-specific DNA-methyltransferase (adenine-specific) activity"/>
    <property type="evidence" value="ECO:0007669"/>
    <property type="project" value="InterPro"/>
</dbReference>
<dbReference type="Pfam" id="PF05869">
    <property type="entry name" value="Dam"/>
    <property type="match status" value="1"/>
</dbReference>
<dbReference type="AlphaFoldDB" id="A0A0F9TC38"/>
<dbReference type="GO" id="GO:0009307">
    <property type="term" value="P:DNA restriction-modification system"/>
    <property type="evidence" value="ECO:0007669"/>
    <property type="project" value="InterPro"/>
</dbReference>
<dbReference type="GO" id="GO:0003677">
    <property type="term" value="F:DNA binding"/>
    <property type="evidence" value="ECO:0007669"/>
    <property type="project" value="InterPro"/>
</dbReference>
<gene>
    <name evidence="1" type="ORF">LCGC14_0410160</name>
</gene>
<reference evidence="1" key="1">
    <citation type="journal article" date="2015" name="Nature">
        <title>Complex archaea that bridge the gap between prokaryotes and eukaryotes.</title>
        <authorList>
            <person name="Spang A."/>
            <person name="Saw J.H."/>
            <person name="Jorgensen S.L."/>
            <person name="Zaremba-Niedzwiedzka K."/>
            <person name="Martijn J."/>
            <person name="Lind A.E."/>
            <person name="van Eijk R."/>
            <person name="Schleper C."/>
            <person name="Guy L."/>
            <person name="Ettema T.J."/>
        </authorList>
    </citation>
    <scope>NUCLEOTIDE SEQUENCE</scope>
</reference>
<organism evidence="1">
    <name type="scientific">marine sediment metagenome</name>
    <dbReference type="NCBI Taxonomy" id="412755"/>
    <lineage>
        <taxon>unclassified sequences</taxon>
        <taxon>metagenomes</taxon>
        <taxon>ecological metagenomes</taxon>
    </lineage>
</organism>
<dbReference type="InterPro" id="IPR008593">
    <property type="entry name" value="Dam_MeTrfase"/>
</dbReference>
<proteinExistence type="predicted"/>
<accession>A0A0F9TC38</accession>
<sequence>MADFDKNRFKSTNQSWETPDSLFDQIDAVFHFTRDVCASLENTKCKEFWTEEDSCLTKSWDGVNWMNPPYADMKKFVQKAYEERVNGVTVCLIPARTNTKWWHDWCMQGEIYFICGRPKFKGCVYGLPQPLAFVVFGRGKGVMKSFYL</sequence>